<dbReference type="AlphaFoldDB" id="A0A1H4QA78"/>
<dbReference type="SUPFAM" id="SSF54427">
    <property type="entry name" value="NTF2-like"/>
    <property type="match status" value="1"/>
</dbReference>
<gene>
    <name evidence="2" type="ORF">SAMN05421553_0432</name>
</gene>
<dbReference type="OrthoDB" id="6873480at2"/>
<name>A0A1H4QA78_PSEAG</name>
<evidence type="ECO:0000313" key="2">
    <source>
        <dbReference type="EMBL" id="SEC16523.1"/>
    </source>
</evidence>
<proteinExistence type="predicted"/>
<organism evidence="2 3">
    <name type="scientific">Pseudomonas anguilliseptica</name>
    <dbReference type="NCBI Taxonomy" id="53406"/>
    <lineage>
        <taxon>Bacteria</taxon>
        <taxon>Pseudomonadati</taxon>
        <taxon>Pseudomonadota</taxon>
        <taxon>Gammaproteobacteria</taxon>
        <taxon>Pseudomonadales</taxon>
        <taxon>Pseudomonadaceae</taxon>
        <taxon>Pseudomonas</taxon>
    </lineage>
</organism>
<feature type="domain" description="SnoaL-like" evidence="1">
    <location>
        <begin position="10"/>
        <end position="119"/>
    </location>
</feature>
<dbReference type="InterPro" id="IPR037401">
    <property type="entry name" value="SnoaL-like"/>
</dbReference>
<dbReference type="InterPro" id="IPR032710">
    <property type="entry name" value="NTF2-like_dom_sf"/>
</dbReference>
<dbReference type="RefSeq" id="WP_090376095.1">
    <property type="nucleotide sequence ID" value="NZ_CP156749.1"/>
</dbReference>
<evidence type="ECO:0000259" key="1">
    <source>
        <dbReference type="Pfam" id="PF12680"/>
    </source>
</evidence>
<dbReference type="Gene3D" id="3.10.450.50">
    <property type="match status" value="1"/>
</dbReference>
<dbReference type="Proteomes" id="UP000242849">
    <property type="component" value="Unassembled WGS sequence"/>
</dbReference>
<protein>
    <recommendedName>
        <fullName evidence="1">SnoaL-like domain-containing protein</fullName>
    </recommendedName>
</protein>
<dbReference type="Pfam" id="PF12680">
    <property type="entry name" value="SnoaL_2"/>
    <property type="match status" value="1"/>
</dbReference>
<accession>A0A1H4QA78</accession>
<sequence>MPAATHALLTRYFNALNERDSRACLALLSDDVLLDINQGPREQGVQAFADYLERTQRCYRESIDNLQILTEPSGQRAACEFTLSGEYLSTDDGLPDACGQSYQLTAASFFEIRDGKICRVSQHFNLPEWLAQVDF</sequence>
<reference evidence="3" key="1">
    <citation type="submission" date="2016-10" db="EMBL/GenBank/DDBJ databases">
        <authorList>
            <person name="Varghese N."/>
            <person name="Submissions S."/>
        </authorList>
    </citation>
    <scope>NUCLEOTIDE SEQUENCE [LARGE SCALE GENOMIC DNA]</scope>
    <source>
        <strain evidence="3">DSM 12111</strain>
    </source>
</reference>
<dbReference type="EMBL" id="FNSC01000001">
    <property type="protein sequence ID" value="SEC16523.1"/>
    <property type="molecule type" value="Genomic_DNA"/>
</dbReference>
<dbReference type="STRING" id="53406.SAMN05421553_0432"/>
<evidence type="ECO:0000313" key="3">
    <source>
        <dbReference type="Proteomes" id="UP000242849"/>
    </source>
</evidence>
<keyword evidence="3" id="KW-1185">Reference proteome</keyword>